<gene>
    <name evidence="2" type="ORF">ACFSC3_08250</name>
</gene>
<evidence type="ECO:0000313" key="3">
    <source>
        <dbReference type="Proteomes" id="UP001597283"/>
    </source>
</evidence>
<keyword evidence="1" id="KW-0812">Transmembrane</keyword>
<dbReference type="Proteomes" id="UP001597283">
    <property type="component" value="Unassembled WGS sequence"/>
</dbReference>
<keyword evidence="3" id="KW-1185">Reference proteome</keyword>
<keyword evidence="1" id="KW-1133">Transmembrane helix</keyword>
<comment type="caution">
    <text evidence="2">The sequence shown here is derived from an EMBL/GenBank/DDBJ whole genome shotgun (WGS) entry which is preliminary data.</text>
</comment>
<keyword evidence="1" id="KW-0472">Membrane</keyword>
<organism evidence="2 3">
    <name type="scientific">Sphingomonas floccifaciens</name>
    <dbReference type="NCBI Taxonomy" id="1844115"/>
    <lineage>
        <taxon>Bacteria</taxon>
        <taxon>Pseudomonadati</taxon>
        <taxon>Pseudomonadota</taxon>
        <taxon>Alphaproteobacteria</taxon>
        <taxon>Sphingomonadales</taxon>
        <taxon>Sphingomonadaceae</taxon>
        <taxon>Sphingomonas</taxon>
    </lineage>
</organism>
<dbReference type="RefSeq" id="WP_380939932.1">
    <property type="nucleotide sequence ID" value="NZ_JBHUFC010000003.1"/>
</dbReference>
<dbReference type="EMBL" id="JBHUFC010000003">
    <property type="protein sequence ID" value="MFD1787561.1"/>
    <property type="molecule type" value="Genomic_DNA"/>
</dbReference>
<accession>A0ABW4NBQ9</accession>
<feature type="transmembrane region" description="Helical" evidence="1">
    <location>
        <begin position="75"/>
        <end position="98"/>
    </location>
</feature>
<sequence>MNIWLRVCIALTLTIASVAIEPRSDERAMYGFDGPLEQNWKPRELGGWPAPFVADDPATSVPHKLGIEDEFRPGAFVATLSFWLTAISIAEGAVCRSMEVRRRRKRRRSVGAQASS</sequence>
<name>A0ABW4NBQ9_9SPHN</name>
<evidence type="ECO:0000256" key="1">
    <source>
        <dbReference type="SAM" id="Phobius"/>
    </source>
</evidence>
<protein>
    <submittedName>
        <fullName evidence="2">Uncharacterized protein</fullName>
    </submittedName>
</protein>
<proteinExistence type="predicted"/>
<reference evidence="3" key="1">
    <citation type="journal article" date="2019" name="Int. J. Syst. Evol. Microbiol.">
        <title>The Global Catalogue of Microorganisms (GCM) 10K type strain sequencing project: providing services to taxonomists for standard genome sequencing and annotation.</title>
        <authorList>
            <consortium name="The Broad Institute Genomics Platform"/>
            <consortium name="The Broad Institute Genome Sequencing Center for Infectious Disease"/>
            <person name="Wu L."/>
            <person name="Ma J."/>
        </authorList>
    </citation>
    <scope>NUCLEOTIDE SEQUENCE [LARGE SCALE GENOMIC DNA]</scope>
    <source>
        <strain evidence="3">Q85</strain>
    </source>
</reference>
<evidence type="ECO:0000313" key="2">
    <source>
        <dbReference type="EMBL" id="MFD1787561.1"/>
    </source>
</evidence>